<organism evidence="1 2">
    <name type="scientific">Lactobacillus bombicola</name>
    <dbReference type="NCBI Taxonomy" id="1505723"/>
    <lineage>
        <taxon>Bacteria</taxon>
        <taxon>Bacillati</taxon>
        <taxon>Bacillota</taxon>
        <taxon>Bacilli</taxon>
        <taxon>Lactobacillales</taxon>
        <taxon>Lactobacillaceae</taxon>
        <taxon>Lactobacillus</taxon>
    </lineage>
</organism>
<reference evidence="2" key="1">
    <citation type="submission" date="2016-10" db="EMBL/GenBank/DDBJ databases">
        <authorList>
            <person name="Varghese N."/>
            <person name="Submissions S."/>
        </authorList>
    </citation>
    <scope>NUCLEOTIDE SEQUENCE [LARGE SCALE GENOMIC DNA]</scope>
    <source>
        <strain evidence="2">R-53102</strain>
    </source>
</reference>
<evidence type="ECO:0000313" key="2">
    <source>
        <dbReference type="Proteomes" id="UP000199599"/>
    </source>
</evidence>
<proteinExistence type="predicted"/>
<dbReference type="STRING" id="1505723.SAMN04487792_1673"/>
<dbReference type="Proteomes" id="UP000199599">
    <property type="component" value="Unassembled WGS sequence"/>
</dbReference>
<dbReference type="RefSeq" id="WP_090094217.1">
    <property type="nucleotide sequence ID" value="NZ_CBCRVU010000006.1"/>
</dbReference>
<dbReference type="AlphaFoldDB" id="A0A1I1TX90"/>
<protein>
    <submittedName>
        <fullName evidence="1">Uncharacterized protein</fullName>
    </submittedName>
</protein>
<accession>A0A1I1TX90</accession>
<gene>
    <name evidence="1" type="ORF">SAMN04487792_1673</name>
</gene>
<name>A0A1I1TX90_9LACO</name>
<dbReference type="EMBL" id="FOMN01000015">
    <property type="protein sequence ID" value="SFD63256.1"/>
    <property type="molecule type" value="Genomic_DNA"/>
</dbReference>
<sequence length="322" mass="38197">MEKKYIKEVCNEEFLSIIDTFTKNSNYHLFVNGNNGDEYLIKLRQSDCDDRLAQEYLAYELCDKLRIETPKFDLLTLDHKVFENKKEDFERHNLNEAAIKLSHNLYFGSKLIKPIKQNNGDVVLNYDTKPDFLYNDLKKIENLEILAEIIAFTCFIANGDQFSNVFNILIKEDKSHAYAIDFGNSFFYNDWSYSKKNYIRKVCNYSNQNKLEIAKEIEEKLFDDIVERKNFCLDAMQKYIDFKKNNPFAKIVHRIETLSDSFIIEAVNNIPDVWLVNPKEEKEVYISFLISQKSIVRDIINEACRCNLHHFDNWNGQKLYWN</sequence>
<evidence type="ECO:0000313" key="1">
    <source>
        <dbReference type="EMBL" id="SFD63256.1"/>
    </source>
</evidence>